<dbReference type="InterPro" id="IPR036397">
    <property type="entry name" value="RNaseH_sf"/>
</dbReference>
<dbReference type="SUPFAM" id="SSF53098">
    <property type="entry name" value="Ribonuclease H-like"/>
    <property type="match status" value="1"/>
</dbReference>
<protein>
    <submittedName>
        <fullName evidence="2">Integrase core domain-containing protein</fullName>
    </submittedName>
</protein>
<dbReference type="Gene3D" id="3.30.420.10">
    <property type="entry name" value="Ribonuclease H-like superfamily/Ribonuclease H"/>
    <property type="match status" value="1"/>
</dbReference>
<evidence type="ECO:0000313" key="2">
    <source>
        <dbReference type="EMBL" id="MFC7747083.1"/>
    </source>
</evidence>
<comment type="caution">
    <text evidence="2">The sequence shown here is derived from an EMBL/GenBank/DDBJ whole genome shotgun (WGS) entry which is preliminary data.</text>
</comment>
<dbReference type="Proteomes" id="UP001596620">
    <property type="component" value="Unassembled WGS sequence"/>
</dbReference>
<dbReference type="InterPro" id="IPR001584">
    <property type="entry name" value="Integrase_cat-core"/>
</dbReference>
<gene>
    <name evidence="2" type="ORF">ACFQU8_07515</name>
</gene>
<dbReference type="Pfam" id="PF13683">
    <property type="entry name" value="rve_3"/>
    <property type="match status" value="1"/>
</dbReference>
<dbReference type="InterPro" id="IPR012337">
    <property type="entry name" value="RNaseH-like_sf"/>
</dbReference>
<evidence type="ECO:0000313" key="3">
    <source>
        <dbReference type="Proteomes" id="UP001596620"/>
    </source>
</evidence>
<sequence length="126" mass="14695">MDPKYLILNNDPDFRSKEIKDFLASSGIQPKTTFYRSPWQNPIAESVNGTLRRESFNYLNPLSEAHLQKELPEYVHNYYNSHRTNQGINFNTPIPTPTYLPVNVNQAKLKVIPVLNDLYHTYKRIA</sequence>
<dbReference type="EMBL" id="JBHTGR010000015">
    <property type="protein sequence ID" value="MFC7747083.1"/>
    <property type="molecule type" value="Genomic_DNA"/>
</dbReference>
<feature type="domain" description="Integrase catalytic" evidence="1">
    <location>
        <begin position="1"/>
        <end position="101"/>
    </location>
</feature>
<organism evidence="2 3">
    <name type="scientific">Lentibacillus kimchii</name>
    <dbReference type="NCBI Taxonomy" id="1542911"/>
    <lineage>
        <taxon>Bacteria</taxon>
        <taxon>Bacillati</taxon>
        <taxon>Bacillota</taxon>
        <taxon>Bacilli</taxon>
        <taxon>Bacillales</taxon>
        <taxon>Bacillaceae</taxon>
        <taxon>Lentibacillus</taxon>
    </lineage>
</organism>
<dbReference type="RefSeq" id="WP_382358603.1">
    <property type="nucleotide sequence ID" value="NZ_JBHTGR010000015.1"/>
</dbReference>
<keyword evidence="3" id="KW-1185">Reference proteome</keyword>
<reference evidence="3" key="1">
    <citation type="journal article" date="2019" name="Int. J. Syst. Evol. Microbiol.">
        <title>The Global Catalogue of Microorganisms (GCM) 10K type strain sequencing project: providing services to taxonomists for standard genome sequencing and annotation.</title>
        <authorList>
            <consortium name="The Broad Institute Genomics Platform"/>
            <consortium name="The Broad Institute Genome Sequencing Center for Infectious Disease"/>
            <person name="Wu L."/>
            <person name="Ma J."/>
        </authorList>
    </citation>
    <scope>NUCLEOTIDE SEQUENCE [LARGE SCALE GENOMIC DNA]</scope>
    <source>
        <strain evidence="3">JCM 30234</strain>
    </source>
</reference>
<accession>A0ABW2UUZ7</accession>
<name>A0ABW2UUZ7_9BACI</name>
<proteinExistence type="predicted"/>
<evidence type="ECO:0000259" key="1">
    <source>
        <dbReference type="PROSITE" id="PS50994"/>
    </source>
</evidence>
<dbReference type="PROSITE" id="PS50994">
    <property type="entry name" value="INTEGRASE"/>
    <property type="match status" value="1"/>
</dbReference>